<dbReference type="Gene3D" id="2.115.10.20">
    <property type="entry name" value="Glycosyl hydrolase domain, family 43"/>
    <property type="match status" value="1"/>
</dbReference>
<dbReference type="OrthoDB" id="9801455at2"/>
<dbReference type="PANTHER" id="PTHR42812:SF12">
    <property type="entry name" value="BETA-XYLOSIDASE-RELATED"/>
    <property type="match status" value="1"/>
</dbReference>
<feature type="active site" description="Proton donor" evidence="4">
    <location>
        <position position="187"/>
    </location>
</feature>
<dbReference type="Gene3D" id="2.60.120.200">
    <property type="match status" value="1"/>
</dbReference>
<organism evidence="8 9">
    <name type="scientific">Nesterenkonia salmonea</name>
    <dbReference type="NCBI Taxonomy" id="1804987"/>
    <lineage>
        <taxon>Bacteria</taxon>
        <taxon>Bacillati</taxon>
        <taxon>Actinomycetota</taxon>
        <taxon>Actinomycetes</taxon>
        <taxon>Micrococcales</taxon>
        <taxon>Micrococcaceae</taxon>
        <taxon>Nesterenkonia</taxon>
    </lineage>
</organism>
<accession>A0A5R9BBU1</accession>
<dbReference type="Pfam" id="PF17851">
    <property type="entry name" value="GH43_C2"/>
    <property type="match status" value="1"/>
</dbReference>
<evidence type="ECO:0000256" key="2">
    <source>
        <dbReference type="ARBA" id="ARBA00022801"/>
    </source>
</evidence>
<keyword evidence="9" id="KW-1185">Reference proteome</keyword>
<evidence type="ECO:0000256" key="1">
    <source>
        <dbReference type="ARBA" id="ARBA00009865"/>
    </source>
</evidence>
<dbReference type="AlphaFoldDB" id="A0A5R9BBU1"/>
<reference evidence="8 9" key="1">
    <citation type="submission" date="2019-05" db="EMBL/GenBank/DDBJ databases">
        <title>Nesterenkonia sp. GY074 isolated from the Southern Atlantic Ocean.</title>
        <authorList>
            <person name="Zhang G."/>
        </authorList>
    </citation>
    <scope>NUCLEOTIDE SEQUENCE [LARGE SCALE GENOMIC DNA]</scope>
    <source>
        <strain evidence="8 9">GY074</strain>
    </source>
</reference>
<comment type="caution">
    <text evidence="8">The sequence shown here is derived from an EMBL/GenBank/DDBJ whole genome shotgun (WGS) entry which is preliminary data.</text>
</comment>
<evidence type="ECO:0000313" key="8">
    <source>
        <dbReference type="EMBL" id="TLP98078.1"/>
    </source>
</evidence>
<name>A0A5R9BBU1_9MICC</name>
<dbReference type="GO" id="GO:0005975">
    <property type="term" value="P:carbohydrate metabolic process"/>
    <property type="evidence" value="ECO:0007669"/>
    <property type="project" value="InterPro"/>
</dbReference>
<protein>
    <submittedName>
        <fullName evidence="8">Glycoside hydrolase family 43 protein</fullName>
    </submittedName>
</protein>
<comment type="similarity">
    <text evidence="1 6">Belongs to the glycosyl hydrolase 43 family.</text>
</comment>
<evidence type="ECO:0000256" key="4">
    <source>
        <dbReference type="PIRSR" id="PIRSR606710-1"/>
    </source>
</evidence>
<evidence type="ECO:0000256" key="3">
    <source>
        <dbReference type="ARBA" id="ARBA00023295"/>
    </source>
</evidence>
<dbReference type="InterPro" id="IPR051795">
    <property type="entry name" value="Glycosyl_Hydrlase_43"/>
</dbReference>
<dbReference type="Pfam" id="PF04616">
    <property type="entry name" value="Glyco_hydro_43"/>
    <property type="match status" value="1"/>
</dbReference>
<dbReference type="SUPFAM" id="SSF75005">
    <property type="entry name" value="Arabinanase/levansucrase/invertase"/>
    <property type="match status" value="1"/>
</dbReference>
<dbReference type="Proteomes" id="UP000310458">
    <property type="component" value="Unassembled WGS sequence"/>
</dbReference>
<evidence type="ECO:0000259" key="7">
    <source>
        <dbReference type="Pfam" id="PF17851"/>
    </source>
</evidence>
<dbReference type="InterPro" id="IPR041542">
    <property type="entry name" value="GH43_C2"/>
</dbReference>
<keyword evidence="2 6" id="KW-0378">Hydrolase</keyword>
<dbReference type="SUPFAM" id="SSF49899">
    <property type="entry name" value="Concanavalin A-like lectins/glucanases"/>
    <property type="match status" value="1"/>
</dbReference>
<feature type="active site" description="Proton acceptor" evidence="4">
    <location>
        <position position="15"/>
    </location>
</feature>
<dbReference type="InterPro" id="IPR013320">
    <property type="entry name" value="ConA-like_dom_sf"/>
</dbReference>
<gene>
    <name evidence="8" type="ORF">FEF26_06110</name>
</gene>
<sequence length="509" mass="55941">MAYAENPILPGCYPDPSICRDGEYYYLATSTFEVFPALPLFRSSDLVNWEQIGHAIDRPDQMSFEGIKSSQGIFAPTIRHHEGVFYLVCTHVGTPEGTPGGNFLITATDPAGPWSDPIWLDADGIDPSIFFDTDGKVWLHGTRLAEAPEWRQQTEVWLREYDRVHKVLRGPETVIWTGALKGGIWAEAPHIFRKDGEYFLLAAEGGTAHHHSVMIAKSDTITGPYRGNPGNPILTHRHLGRQSDVVGAGHADLVEAPDGTWWAVLLAMRTYGGYHYNLGRETFLVPVVWEDGWPVFAPGEGRVPQRVHVPDAEVQDSSHPSPGVIPPNDQRWTALRGPIESFAEPSGQGWNLAVSATTITEPSTPSFLGVRQQHMDVDVTAELSLEGLAVGERVGLLIRQSEDDHATLDIRREHHGDTARLTHRRAGHDTILREEPVDASPEVTLRLTARGQDYRLVVNGTSIGSIDGRSLDTVSTGGFLGLWIGVFATSDGAATESTVTLNTFDYTPR</sequence>
<dbReference type="GO" id="GO:0004553">
    <property type="term" value="F:hydrolase activity, hydrolyzing O-glycosyl compounds"/>
    <property type="evidence" value="ECO:0007669"/>
    <property type="project" value="InterPro"/>
</dbReference>
<proteinExistence type="inferred from homology"/>
<dbReference type="EMBL" id="VAVZ01000013">
    <property type="protein sequence ID" value="TLP98078.1"/>
    <property type="molecule type" value="Genomic_DNA"/>
</dbReference>
<dbReference type="PANTHER" id="PTHR42812">
    <property type="entry name" value="BETA-XYLOSIDASE"/>
    <property type="match status" value="1"/>
</dbReference>
<evidence type="ECO:0000256" key="5">
    <source>
        <dbReference type="PIRSR" id="PIRSR606710-2"/>
    </source>
</evidence>
<evidence type="ECO:0000313" key="9">
    <source>
        <dbReference type="Proteomes" id="UP000310458"/>
    </source>
</evidence>
<dbReference type="InterPro" id="IPR023296">
    <property type="entry name" value="Glyco_hydro_beta-prop_sf"/>
</dbReference>
<keyword evidence="3 6" id="KW-0326">Glycosidase</keyword>
<evidence type="ECO:0000256" key="6">
    <source>
        <dbReference type="RuleBase" id="RU361187"/>
    </source>
</evidence>
<feature type="site" description="Important for catalytic activity, responsible for pKa modulation of the active site Glu and correct orientation of both the proton donor and substrate" evidence="5">
    <location>
        <position position="126"/>
    </location>
</feature>
<feature type="domain" description="Beta-xylosidase C-terminal Concanavalin A-like" evidence="7">
    <location>
        <begin position="330"/>
        <end position="507"/>
    </location>
</feature>
<dbReference type="InterPro" id="IPR006710">
    <property type="entry name" value="Glyco_hydro_43"/>
</dbReference>
<dbReference type="CDD" id="cd18617">
    <property type="entry name" value="GH43_XynB-like"/>
    <property type="match status" value="1"/>
</dbReference>
<dbReference type="RefSeq" id="WP_138252657.1">
    <property type="nucleotide sequence ID" value="NZ_VAVZ01000013.1"/>
</dbReference>